<comment type="function">
    <text evidence="1">Is involved in generating a small heat-stable compound (Nod), an acylated oligomer of N-acetylglucosamine, that stimulates mitosis in various plant protoplasts.</text>
</comment>
<dbReference type="CDD" id="cd10977">
    <property type="entry name" value="CE4_PuuE_SpCDA1"/>
    <property type="match status" value="1"/>
</dbReference>
<dbReference type="InterPro" id="IPR018020">
    <property type="entry name" value="OHCU_decarboxylase"/>
</dbReference>
<sequence>MNRYPRNMIGYGPRAPNAAWPNGAKVAISMVLNYEEGGENCTLHGDGQSEAFLSDIAGAAQWPNKRHWNMESIYEYGARAGFWRLHDLFTSRDIPVTIYGVASALARSPEQVAAMIDADWEIASHGLKWVEHKDMPEDEERAQIAEAIRLHTEVTGSRPTGWYTGRCSENTVRLTGEAGFDWVSDTYDDDLPYWIDAGGRDQLVIPYTLEANDMRFATAPGYITGEQFYTYLKDAFDVLYAEGAAGKAKMMSIGLHCRLIGRPGKIAGLIKFLDYVAQFDDVWFPRRIDIANHWREHHPPVHYDRPTAMDRDTFVGAYGGIFEHSPWIADRAFDLELGPAHDTAVGLHNALCRIFRSATSDERMGVLTAHPDLAGKLAAAKRLTADSTSEQASAGLDALTDAERAEFTELNAKYTEKHGFPFIIAVRDHNKSGILAAFKDRLNNDTDVEFGTACQQVERIAYHRLKALLP</sequence>
<proteinExistence type="inferred from homology"/>
<dbReference type="InterPro" id="IPR017580">
    <property type="entry name" value="OHCU_decarboxylase-1"/>
</dbReference>
<name>A0A251X087_9RHOB</name>
<dbReference type="SUPFAM" id="SSF88713">
    <property type="entry name" value="Glycoside hydrolase/deacetylase"/>
    <property type="match status" value="1"/>
</dbReference>
<keyword evidence="8" id="KW-1185">Reference proteome</keyword>
<accession>A0A251X087</accession>
<dbReference type="Gene3D" id="1.10.3330.10">
    <property type="entry name" value="Oxo-4-hydroxy-4-carboxy-5-ureidoimidazoline decarboxylase"/>
    <property type="match status" value="1"/>
</dbReference>
<dbReference type="PROSITE" id="PS51677">
    <property type="entry name" value="NODB"/>
    <property type="match status" value="1"/>
</dbReference>
<dbReference type="SUPFAM" id="SSF158694">
    <property type="entry name" value="UraD-Like"/>
    <property type="match status" value="1"/>
</dbReference>
<dbReference type="InterPro" id="IPR002509">
    <property type="entry name" value="NODB_dom"/>
</dbReference>
<dbReference type="InterPro" id="IPR036778">
    <property type="entry name" value="OHCU_decarboxylase_sf"/>
</dbReference>
<dbReference type="GO" id="GO:0019628">
    <property type="term" value="P:urate catabolic process"/>
    <property type="evidence" value="ECO:0007669"/>
    <property type="project" value="UniProtKB-UniPathway"/>
</dbReference>
<evidence type="ECO:0000256" key="1">
    <source>
        <dbReference type="ARBA" id="ARBA00003236"/>
    </source>
</evidence>
<organism evidence="7 8">
    <name type="scientific">Marivivens niveibacter</name>
    <dbReference type="NCBI Taxonomy" id="1930667"/>
    <lineage>
        <taxon>Bacteria</taxon>
        <taxon>Pseudomonadati</taxon>
        <taxon>Pseudomonadota</taxon>
        <taxon>Alphaproteobacteria</taxon>
        <taxon>Rhodobacterales</taxon>
        <taxon>Paracoccaceae</taxon>
        <taxon>Marivivens group</taxon>
        <taxon>Marivivens</taxon>
    </lineage>
</organism>
<dbReference type="Pfam" id="PF09349">
    <property type="entry name" value="OHCU_decarbox"/>
    <property type="match status" value="1"/>
</dbReference>
<dbReference type="GO" id="GO:0006144">
    <property type="term" value="P:purine nucleobase metabolic process"/>
    <property type="evidence" value="ECO:0007669"/>
    <property type="project" value="UniProtKB-KW"/>
</dbReference>
<evidence type="ECO:0000259" key="6">
    <source>
        <dbReference type="PROSITE" id="PS51677"/>
    </source>
</evidence>
<dbReference type="GO" id="GO:0016810">
    <property type="term" value="F:hydrolase activity, acting on carbon-nitrogen (but not peptide) bonds"/>
    <property type="evidence" value="ECO:0007669"/>
    <property type="project" value="InterPro"/>
</dbReference>
<dbReference type="AlphaFoldDB" id="A0A251X087"/>
<feature type="domain" description="NodB homology" evidence="6">
    <location>
        <begin position="68"/>
        <end position="285"/>
    </location>
</feature>
<dbReference type="Gene3D" id="3.20.20.370">
    <property type="entry name" value="Glycoside hydrolase/deacetylase"/>
    <property type="match status" value="1"/>
</dbReference>
<protein>
    <recommendedName>
        <fullName evidence="3">Chitooligosaccharide deacetylase</fullName>
    </recommendedName>
    <alternativeName>
        <fullName evidence="5">Nodulation protein B</fullName>
    </alternativeName>
</protein>
<dbReference type="GO" id="GO:0005975">
    <property type="term" value="P:carbohydrate metabolic process"/>
    <property type="evidence" value="ECO:0007669"/>
    <property type="project" value="InterPro"/>
</dbReference>
<reference evidence="7 8" key="1">
    <citation type="submission" date="2016-12" db="EMBL/GenBank/DDBJ databases">
        <title>The draft genome sequence of HSLHS2.</title>
        <authorList>
            <person name="Hu D."/>
            <person name="Wang L."/>
            <person name="Shao Z."/>
        </authorList>
    </citation>
    <scope>NUCLEOTIDE SEQUENCE [LARGE SCALE GENOMIC DNA]</scope>
    <source>
        <strain evidence="7">MCCC 1A06712</strain>
    </source>
</reference>
<dbReference type="InterPro" id="IPR017625">
    <property type="entry name" value="PuuE"/>
</dbReference>
<dbReference type="OrthoDB" id="9787041at2"/>
<dbReference type="NCBIfam" id="TIGR03212">
    <property type="entry name" value="uraD_N-term-dom"/>
    <property type="match status" value="1"/>
</dbReference>
<keyword evidence="4" id="KW-0659">Purine metabolism</keyword>
<dbReference type="EMBL" id="MSPP01000001">
    <property type="protein sequence ID" value="OUD10149.1"/>
    <property type="molecule type" value="Genomic_DNA"/>
</dbReference>
<comment type="similarity">
    <text evidence="2">Belongs to the polysaccharide deacetylase family.</text>
</comment>
<dbReference type="GO" id="GO:0000255">
    <property type="term" value="P:allantoin metabolic process"/>
    <property type="evidence" value="ECO:0007669"/>
    <property type="project" value="InterPro"/>
</dbReference>
<dbReference type="Proteomes" id="UP000194664">
    <property type="component" value="Unassembled WGS sequence"/>
</dbReference>
<dbReference type="InterPro" id="IPR011330">
    <property type="entry name" value="Glyco_hydro/deAcase_b/a-brl"/>
</dbReference>
<dbReference type="NCBIfam" id="TIGR03164">
    <property type="entry name" value="UHCUDC"/>
    <property type="match status" value="1"/>
</dbReference>
<gene>
    <name evidence="7" type="ORF">BVC71_01120</name>
</gene>
<dbReference type="UniPathway" id="UPA00394">
    <property type="reaction ID" value="UER00652"/>
</dbReference>
<dbReference type="PANTHER" id="PTHR43123">
    <property type="entry name" value="POLYSACCHARIDE DEACETYLASE-RELATED"/>
    <property type="match status" value="1"/>
</dbReference>
<evidence type="ECO:0000313" key="8">
    <source>
        <dbReference type="Proteomes" id="UP000194664"/>
    </source>
</evidence>
<dbReference type="Pfam" id="PF01522">
    <property type="entry name" value="Polysacc_deac_1"/>
    <property type="match status" value="1"/>
</dbReference>
<dbReference type="RefSeq" id="WP_086449799.1">
    <property type="nucleotide sequence ID" value="NZ_MSPP01000001.1"/>
</dbReference>
<evidence type="ECO:0000313" key="7">
    <source>
        <dbReference type="EMBL" id="OUD10149.1"/>
    </source>
</evidence>
<evidence type="ECO:0000256" key="5">
    <source>
        <dbReference type="ARBA" id="ARBA00032976"/>
    </source>
</evidence>
<evidence type="ECO:0000256" key="3">
    <source>
        <dbReference type="ARBA" id="ARBA00020071"/>
    </source>
</evidence>
<dbReference type="PANTHER" id="PTHR43123:SF1">
    <property type="entry name" value="POLYSACCHARIDE DEACETYLASE-RELATED"/>
    <property type="match status" value="1"/>
</dbReference>
<evidence type="ECO:0000256" key="2">
    <source>
        <dbReference type="ARBA" id="ARBA00010973"/>
    </source>
</evidence>
<evidence type="ECO:0000256" key="4">
    <source>
        <dbReference type="ARBA" id="ARBA00022631"/>
    </source>
</evidence>
<comment type="caution">
    <text evidence="7">The sequence shown here is derived from an EMBL/GenBank/DDBJ whole genome shotgun (WGS) entry which is preliminary data.</text>
</comment>